<dbReference type="GO" id="GO:0003743">
    <property type="term" value="F:translation initiation factor activity"/>
    <property type="evidence" value="ECO:0007669"/>
    <property type="project" value="UniProtKB-UniRule"/>
</dbReference>
<dbReference type="InterPro" id="IPR036920">
    <property type="entry name" value="Ribosomal_uL16_sf"/>
</dbReference>
<dbReference type="Gene3D" id="3.90.1170.10">
    <property type="entry name" value="Ribosomal protein L10e/L16"/>
    <property type="match status" value="1"/>
</dbReference>
<dbReference type="CDD" id="cd01433">
    <property type="entry name" value="Ribosomal_L16_L10e"/>
    <property type="match status" value="1"/>
</dbReference>
<name>A0A9Q0M0T3_BLOTA</name>
<evidence type="ECO:0000256" key="7">
    <source>
        <dbReference type="ARBA" id="ARBA00022980"/>
    </source>
</evidence>
<dbReference type="SUPFAM" id="SSF50249">
    <property type="entry name" value="Nucleic acid-binding proteins"/>
    <property type="match status" value="1"/>
</dbReference>
<feature type="domain" description="S1-like" evidence="12">
    <location>
        <begin position="163"/>
        <end position="225"/>
    </location>
</feature>
<dbReference type="Proteomes" id="UP001142055">
    <property type="component" value="Unassembled WGS sequence"/>
</dbReference>
<dbReference type="GO" id="GO:0003735">
    <property type="term" value="F:structural constituent of ribosome"/>
    <property type="evidence" value="ECO:0007669"/>
    <property type="project" value="InterPro"/>
</dbReference>
<dbReference type="FunFam" id="3.90.1170.10:FF:000001">
    <property type="entry name" value="50S ribosomal protein L16"/>
    <property type="match status" value="1"/>
</dbReference>
<dbReference type="InterPro" id="IPR020798">
    <property type="entry name" value="Ribosomal_uL16_CS"/>
</dbReference>
<dbReference type="NCBIfam" id="TIGR00008">
    <property type="entry name" value="infA"/>
    <property type="match status" value="1"/>
</dbReference>
<evidence type="ECO:0000313" key="14">
    <source>
        <dbReference type="Proteomes" id="UP001142055"/>
    </source>
</evidence>
<dbReference type="SMART" id="SM01374">
    <property type="entry name" value="Ribosomal_L14"/>
    <property type="match status" value="1"/>
</dbReference>
<keyword evidence="11" id="KW-0648">Protein biosynthesis</keyword>
<accession>A0A9Q0M0T3</accession>
<dbReference type="InterPro" id="IPR006196">
    <property type="entry name" value="RNA-binding_domain_S1_IF1"/>
</dbReference>
<comment type="function">
    <text evidence="1">One of the essential components for the initiation of protein synthesis. Stabilizes the binding of IF-2 and IF-3 on the 30S subunit to which N-formylmethionyl-tRNA(fMet) subsequently binds. Helps modulate mRNA selection, yielding the 30S pre-initiation complex (PIC). Upon addition of the 50S ribosomal subunit IF-1, IF-2 and IF-3 are released leaving the mature 70S translation initiation complex.</text>
</comment>
<dbReference type="SUPFAM" id="SSF50193">
    <property type="entry name" value="Ribosomal protein L14"/>
    <property type="match status" value="1"/>
</dbReference>
<dbReference type="EMBL" id="JAPWDV010000005">
    <property type="protein sequence ID" value="KAJ6215312.1"/>
    <property type="molecule type" value="Genomic_DNA"/>
</dbReference>
<dbReference type="NCBIfam" id="TIGR01164">
    <property type="entry name" value="rplP_bact"/>
    <property type="match status" value="1"/>
</dbReference>
<dbReference type="Pfam" id="PF01176">
    <property type="entry name" value="eIF-1a"/>
    <property type="match status" value="1"/>
</dbReference>
<evidence type="ECO:0000259" key="12">
    <source>
        <dbReference type="PROSITE" id="PS50832"/>
    </source>
</evidence>
<reference evidence="13" key="1">
    <citation type="submission" date="2022-12" db="EMBL/GenBank/DDBJ databases">
        <title>Genome assemblies of Blomia tropicalis.</title>
        <authorList>
            <person name="Cui Y."/>
        </authorList>
    </citation>
    <scope>NUCLEOTIDE SEQUENCE</scope>
    <source>
        <tissue evidence="13">Adult mites</tissue>
    </source>
</reference>
<keyword evidence="14" id="KW-1185">Reference proteome</keyword>
<dbReference type="SUPFAM" id="SSF54686">
    <property type="entry name" value="Ribosomal protein L16p/L10e"/>
    <property type="match status" value="1"/>
</dbReference>
<comment type="similarity">
    <text evidence="4">Belongs to the universal ribosomal protein uL14 family.</text>
</comment>
<evidence type="ECO:0000256" key="8">
    <source>
        <dbReference type="ARBA" id="ARBA00023274"/>
    </source>
</evidence>
<organism evidence="13 14">
    <name type="scientific">Blomia tropicalis</name>
    <name type="common">Mite</name>
    <dbReference type="NCBI Taxonomy" id="40697"/>
    <lineage>
        <taxon>Eukaryota</taxon>
        <taxon>Metazoa</taxon>
        <taxon>Ecdysozoa</taxon>
        <taxon>Arthropoda</taxon>
        <taxon>Chelicerata</taxon>
        <taxon>Arachnida</taxon>
        <taxon>Acari</taxon>
        <taxon>Acariformes</taxon>
        <taxon>Sarcoptiformes</taxon>
        <taxon>Astigmata</taxon>
        <taxon>Glycyphagoidea</taxon>
        <taxon>Echimyopodidae</taxon>
        <taxon>Blomia</taxon>
    </lineage>
</organism>
<comment type="similarity">
    <text evidence="3">Belongs to the universal ribosomal protein uL16 family.</text>
</comment>
<evidence type="ECO:0000256" key="1">
    <source>
        <dbReference type="ARBA" id="ARBA00003935"/>
    </source>
</evidence>
<dbReference type="InterPro" id="IPR000114">
    <property type="entry name" value="Ribosomal_uL16_bact-type"/>
</dbReference>
<sequence>MKGISYRGNHICFGKYALQALEPAWITSRQIEAGRRAMTRNARRGGKIWVRIFPDKPVTIRPAETRMGSGKGSPEYWVAVVKTGRILYEMGGTHLNVADNSGARKLMCIRIIGASNRRYAHIGDVIVAVIKEAVPNMPLEKSEVVRAVIGALPEMKEQKWIHEGLITESLPNGMFRVRLDNEDLIIGYVSGKIRRSFIRILPGDKVKIEVSRYDSTKGRIIYRLRNKDSKD</sequence>
<evidence type="ECO:0000256" key="9">
    <source>
        <dbReference type="ARBA" id="ARBA00035302"/>
    </source>
</evidence>
<evidence type="ECO:0000313" key="13">
    <source>
        <dbReference type="EMBL" id="KAJ6215312.1"/>
    </source>
</evidence>
<dbReference type="GO" id="GO:0005762">
    <property type="term" value="C:mitochondrial large ribosomal subunit"/>
    <property type="evidence" value="ECO:0007669"/>
    <property type="project" value="TreeGrafter"/>
</dbReference>
<dbReference type="CDD" id="cd04451">
    <property type="entry name" value="S1_IF1"/>
    <property type="match status" value="1"/>
</dbReference>
<keyword evidence="6" id="KW-0934">Plastid</keyword>
<dbReference type="InterPro" id="IPR036853">
    <property type="entry name" value="Ribosomal_uL14_sf"/>
</dbReference>
<keyword evidence="8" id="KW-0687">Ribonucleoprotein</keyword>
<gene>
    <name evidence="13" type="ORF">RDWZM_010630</name>
</gene>
<evidence type="ECO:0000256" key="2">
    <source>
        <dbReference type="ARBA" id="ARBA00004229"/>
    </source>
</evidence>
<keyword evidence="11" id="KW-0396">Initiation factor</keyword>
<keyword evidence="7" id="KW-0689">Ribosomal protein</keyword>
<dbReference type="Pfam" id="PF00252">
    <property type="entry name" value="Ribosomal_L16"/>
    <property type="match status" value="1"/>
</dbReference>
<comment type="caution">
    <text evidence="13">The sequence shown here is derived from an EMBL/GenBank/DDBJ whole genome shotgun (WGS) entry which is preliminary data.</text>
</comment>
<dbReference type="InterPro" id="IPR003029">
    <property type="entry name" value="S1_domain"/>
</dbReference>
<dbReference type="PROSITE" id="PS00586">
    <property type="entry name" value="RIBOSOMAL_L16_1"/>
    <property type="match status" value="1"/>
</dbReference>
<dbReference type="PANTHER" id="PTHR12220">
    <property type="entry name" value="50S/60S RIBOSOMAL PROTEIN L16"/>
    <property type="match status" value="1"/>
</dbReference>
<dbReference type="GO" id="GO:0019843">
    <property type="term" value="F:rRNA binding"/>
    <property type="evidence" value="ECO:0007669"/>
    <property type="project" value="InterPro"/>
</dbReference>
<protein>
    <recommendedName>
        <fullName evidence="9">Large ribosomal subunit protein uL16m</fullName>
    </recommendedName>
    <alternativeName>
        <fullName evidence="10">39S ribosomal protein L16, mitochondrial</fullName>
    </alternativeName>
</protein>
<dbReference type="InterPro" id="IPR047873">
    <property type="entry name" value="Ribosomal_uL16"/>
</dbReference>
<evidence type="ECO:0000256" key="5">
    <source>
        <dbReference type="ARBA" id="ARBA00011599"/>
    </source>
</evidence>
<evidence type="ECO:0000256" key="10">
    <source>
        <dbReference type="ARBA" id="ARBA00035440"/>
    </source>
</evidence>
<dbReference type="InterPro" id="IPR012340">
    <property type="entry name" value="NA-bd_OB-fold"/>
</dbReference>
<dbReference type="AlphaFoldDB" id="A0A9Q0M0T3"/>
<dbReference type="InterPro" id="IPR016180">
    <property type="entry name" value="Ribosomal_uL16_dom"/>
</dbReference>
<dbReference type="HAMAP" id="MF_00075">
    <property type="entry name" value="IF_1"/>
    <property type="match status" value="1"/>
</dbReference>
<dbReference type="PRINTS" id="PR00060">
    <property type="entry name" value="RIBOSOMALL16"/>
</dbReference>
<evidence type="ECO:0000256" key="4">
    <source>
        <dbReference type="ARBA" id="ARBA00010745"/>
    </source>
</evidence>
<dbReference type="FunFam" id="2.40.50.140:FF:000019">
    <property type="entry name" value="Translation initiation factor IF-1, chloroplastic"/>
    <property type="match status" value="1"/>
</dbReference>
<dbReference type="SMART" id="SM00316">
    <property type="entry name" value="S1"/>
    <property type="match status" value="1"/>
</dbReference>
<dbReference type="GO" id="GO:0032543">
    <property type="term" value="P:mitochondrial translation"/>
    <property type="evidence" value="ECO:0007669"/>
    <property type="project" value="TreeGrafter"/>
</dbReference>
<dbReference type="PROSITE" id="PS00701">
    <property type="entry name" value="RIBOSOMAL_L16_2"/>
    <property type="match status" value="1"/>
</dbReference>
<proteinExistence type="inferred from homology"/>
<comment type="subcellular location">
    <subcellularLocation>
        <location evidence="2">Plastid</location>
        <location evidence="2">Chloroplast</location>
    </subcellularLocation>
</comment>
<dbReference type="InterPro" id="IPR000218">
    <property type="entry name" value="Ribosomal_uL14"/>
</dbReference>
<dbReference type="PANTHER" id="PTHR12220:SF13">
    <property type="entry name" value="LARGE RIBOSOMAL SUBUNIT PROTEIN UL16M"/>
    <property type="match status" value="1"/>
</dbReference>
<comment type="subunit">
    <text evidence="5">Component of the 30S ribosomal translation pre-initiation complex which assembles on the 30S ribosome in the order IF-2 and IF-3, IF-1 and N-formylmethionyl-tRNA(fMet); mRNA recruitment can occur at any time during PIC assembly.</text>
</comment>
<dbReference type="PROSITE" id="PS50832">
    <property type="entry name" value="S1_IF1_TYPE"/>
    <property type="match status" value="1"/>
</dbReference>
<dbReference type="CDD" id="cd00337">
    <property type="entry name" value="Ribosomal_uL14"/>
    <property type="match status" value="1"/>
</dbReference>
<evidence type="ECO:0000256" key="3">
    <source>
        <dbReference type="ARBA" id="ARBA00008931"/>
    </source>
</evidence>
<evidence type="ECO:0000256" key="6">
    <source>
        <dbReference type="ARBA" id="ARBA00022640"/>
    </source>
</evidence>
<evidence type="ECO:0000256" key="11">
    <source>
        <dbReference type="PROSITE-ProRule" id="PRU00181"/>
    </source>
</evidence>
<dbReference type="InterPro" id="IPR004368">
    <property type="entry name" value="TIF_IF1"/>
</dbReference>
<dbReference type="Gene3D" id="2.40.50.140">
    <property type="entry name" value="Nucleic acid-binding proteins"/>
    <property type="match status" value="1"/>
</dbReference>